<sequence>MHGASALLRVAATSSIRKFTTKSHGLIGPAVKLLFYHYGLTLKDVNPTGPKNNVLKSDVMRIIEARHLKPMKKCANEAGEGISSATTPPKGSERFIGGYIDIPLNDMRNSFAKRLSRSKQNIPHEYMTASVVLDEVSNFRCLLKDDGIDGISINDIMIKAVGDALRAVPEINVTWERDSVVSHRAVNVSVAISTPIGLVTPIVFNADTKGVLEISQTMGELITKAKENRLAPNELQGGTFTITNLGMFDSVTDFTAIINEPQAAILTVGSPMYEINERNKMERRCIVTLCYDVRAVSFYSARSFITHLSQSLNRPLFTTLASDSINEHEFEYANLL</sequence>
<gene>
    <name evidence="1" type="primary">WBGene00277052</name>
</gene>
<evidence type="ECO:0000313" key="2">
    <source>
        <dbReference type="Proteomes" id="UP000005239"/>
    </source>
</evidence>
<dbReference type="GO" id="GO:0004742">
    <property type="term" value="F:dihydrolipoyllysine-residue acetyltransferase activity"/>
    <property type="evidence" value="ECO:0000318"/>
    <property type="project" value="GO_Central"/>
</dbReference>
<dbReference type="SUPFAM" id="SSF52777">
    <property type="entry name" value="CoA-dependent acyltransferases"/>
    <property type="match status" value="1"/>
</dbReference>
<name>A0A2A6BYH6_PRIPA</name>
<accession>A0A8R1YXB0</accession>
<accession>A0A2A6BYH6</accession>
<dbReference type="Pfam" id="PF00198">
    <property type="entry name" value="2-oxoacid_dh"/>
    <property type="match status" value="1"/>
</dbReference>
<dbReference type="GO" id="GO:0045254">
    <property type="term" value="C:pyruvate dehydrogenase complex"/>
    <property type="evidence" value="ECO:0000318"/>
    <property type="project" value="GO_Central"/>
</dbReference>
<dbReference type="AlphaFoldDB" id="A0A2A6BYH6"/>
<dbReference type="Proteomes" id="UP000005239">
    <property type="component" value="Unassembled WGS sequence"/>
</dbReference>
<reference evidence="2" key="1">
    <citation type="journal article" date="2008" name="Nat. Genet.">
        <title>The Pristionchus pacificus genome provides a unique perspective on nematode lifestyle and parasitism.</title>
        <authorList>
            <person name="Dieterich C."/>
            <person name="Clifton S.W."/>
            <person name="Schuster L.N."/>
            <person name="Chinwalla A."/>
            <person name="Delehaunty K."/>
            <person name="Dinkelacker I."/>
            <person name="Fulton L."/>
            <person name="Fulton R."/>
            <person name="Godfrey J."/>
            <person name="Minx P."/>
            <person name="Mitreva M."/>
            <person name="Roeseler W."/>
            <person name="Tian H."/>
            <person name="Witte H."/>
            <person name="Yang S.P."/>
            <person name="Wilson R.K."/>
            <person name="Sommer R.J."/>
        </authorList>
    </citation>
    <scope>NUCLEOTIDE SEQUENCE [LARGE SCALE GENOMIC DNA]</scope>
    <source>
        <strain evidence="2">PS312</strain>
    </source>
</reference>
<dbReference type="GO" id="GO:0005739">
    <property type="term" value="C:mitochondrion"/>
    <property type="evidence" value="ECO:0000318"/>
    <property type="project" value="GO_Central"/>
</dbReference>
<dbReference type="Gene3D" id="4.10.320.10">
    <property type="entry name" value="E3-binding domain"/>
    <property type="match status" value="1"/>
</dbReference>
<dbReference type="InterPro" id="IPR036625">
    <property type="entry name" value="E3-bd_dom_sf"/>
</dbReference>
<dbReference type="GO" id="GO:0006086">
    <property type="term" value="P:pyruvate decarboxylation to acetyl-CoA"/>
    <property type="evidence" value="ECO:0000318"/>
    <property type="project" value="GO_Central"/>
</dbReference>
<dbReference type="InterPro" id="IPR045257">
    <property type="entry name" value="E2/Pdx1"/>
</dbReference>
<evidence type="ECO:0000313" key="1">
    <source>
        <dbReference type="EnsemblMetazoa" id="PPA38683.1"/>
    </source>
</evidence>
<dbReference type="Gene3D" id="3.30.559.10">
    <property type="entry name" value="Chloramphenicol acetyltransferase-like domain"/>
    <property type="match status" value="1"/>
</dbReference>
<dbReference type="SUPFAM" id="SSF47005">
    <property type="entry name" value="Peripheral subunit-binding domain of 2-oxo acid dehydrogenase complex"/>
    <property type="match status" value="1"/>
</dbReference>
<reference evidence="1" key="2">
    <citation type="submission" date="2022-06" db="UniProtKB">
        <authorList>
            <consortium name="EnsemblMetazoa"/>
        </authorList>
    </citation>
    <scope>IDENTIFICATION</scope>
    <source>
        <strain evidence="1">PS312</strain>
    </source>
</reference>
<keyword evidence="2" id="KW-1185">Reference proteome</keyword>
<dbReference type="OrthoDB" id="537444at2759"/>
<dbReference type="PANTHER" id="PTHR23151">
    <property type="entry name" value="DIHYDROLIPOAMIDE ACETYL/SUCCINYL-TRANSFERASE-RELATED"/>
    <property type="match status" value="1"/>
</dbReference>
<dbReference type="InterPro" id="IPR023213">
    <property type="entry name" value="CAT-like_dom_sf"/>
</dbReference>
<dbReference type="EnsemblMetazoa" id="PPA38683.1">
    <property type="protein sequence ID" value="PPA38683.1"/>
    <property type="gene ID" value="WBGene00277052"/>
</dbReference>
<protein>
    <submittedName>
        <fullName evidence="1">2-oxoacid_dh domain-containing protein</fullName>
    </submittedName>
</protein>
<dbReference type="PANTHER" id="PTHR23151:SF90">
    <property type="entry name" value="DIHYDROLIPOYLLYSINE-RESIDUE ACETYLTRANSFERASE COMPONENT OF PYRUVATE DEHYDROGENASE COMPLEX, MITOCHONDRIAL-RELATED"/>
    <property type="match status" value="1"/>
</dbReference>
<organism evidence="1 2">
    <name type="scientific">Pristionchus pacificus</name>
    <name type="common">Parasitic nematode worm</name>
    <dbReference type="NCBI Taxonomy" id="54126"/>
    <lineage>
        <taxon>Eukaryota</taxon>
        <taxon>Metazoa</taxon>
        <taxon>Ecdysozoa</taxon>
        <taxon>Nematoda</taxon>
        <taxon>Chromadorea</taxon>
        <taxon>Rhabditida</taxon>
        <taxon>Rhabditina</taxon>
        <taxon>Diplogasteromorpha</taxon>
        <taxon>Diplogasteroidea</taxon>
        <taxon>Neodiplogasteridae</taxon>
        <taxon>Pristionchus</taxon>
    </lineage>
</organism>
<dbReference type="InterPro" id="IPR001078">
    <property type="entry name" value="2-oxoacid_DH_actylTfrase"/>
</dbReference>
<proteinExistence type="predicted"/>